<feature type="domain" description="4-oxalocrotonate tautomerase-like" evidence="3">
    <location>
        <begin position="2"/>
        <end position="61"/>
    </location>
</feature>
<comment type="caution">
    <text evidence="4">The sequence shown here is derived from an EMBL/GenBank/DDBJ whole genome shotgun (WGS) entry which is preliminary data.</text>
</comment>
<dbReference type="InterPro" id="IPR014347">
    <property type="entry name" value="Tautomerase/MIF_sf"/>
</dbReference>
<dbReference type="EMBL" id="WIBF01000003">
    <property type="protein sequence ID" value="MQQ08297.1"/>
    <property type="molecule type" value="Genomic_DNA"/>
</dbReference>
<dbReference type="PANTHER" id="PTHR35530:SF2">
    <property type="entry name" value="BSL4019 PROTEIN"/>
    <property type="match status" value="1"/>
</dbReference>
<accession>A0A843YHR6</accession>
<dbReference type="RefSeq" id="WP_153215238.1">
    <property type="nucleotide sequence ID" value="NZ_WIBF01000003.1"/>
</dbReference>
<dbReference type="Proteomes" id="UP000444174">
    <property type="component" value="Unassembled WGS sequence"/>
</dbReference>
<reference evidence="4 5" key="1">
    <citation type="submission" date="2019-10" db="EMBL/GenBank/DDBJ databases">
        <title>Epibacterium sp. nov., isolated from seawater.</title>
        <authorList>
            <person name="Zhang X."/>
            <person name="Li N."/>
        </authorList>
    </citation>
    <scope>NUCLEOTIDE SEQUENCE [LARGE SCALE GENOMIC DNA]</scope>
    <source>
        <strain evidence="4 5">SM1979</strain>
    </source>
</reference>
<evidence type="ECO:0000256" key="2">
    <source>
        <dbReference type="ARBA" id="ARBA00023235"/>
    </source>
</evidence>
<evidence type="ECO:0000313" key="4">
    <source>
        <dbReference type="EMBL" id="MQQ08297.1"/>
    </source>
</evidence>
<sequence length="71" mass="7714">MPLIEVKVFKDELSDGQSEELIAKITDAVTEVTSEKLRDVTWVVIEEVKDGQWGVGGKALGLPDVKALMAS</sequence>
<dbReference type="SUPFAM" id="SSF55331">
    <property type="entry name" value="Tautomerase/MIF"/>
    <property type="match status" value="1"/>
</dbReference>
<gene>
    <name evidence="4" type="ORF">GFB49_07530</name>
</gene>
<dbReference type="GO" id="GO:0016853">
    <property type="term" value="F:isomerase activity"/>
    <property type="evidence" value="ECO:0007669"/>
    <property type="project" value="UniProtKB-KW"/>
</dbReference>
<dbReference type="InterPro" id="IPR004370">
    <property type="entry name" value="4-OT-like_dom"/>
</dbReference>
<dbReference type="AlphaFoldDB" id="A0A843YHR6"/>
<keyword evidence="5" id="KW-1185">Reference proteome</keyword>
<evidence type="ECO:0000256" key="1">
    <source>
        <dbReference type="ARBA" id="ARBA00006723"/>
    </source>
</evidence>
<proteinExistence type="inferred from homology"/>
<evidence type="ECO:0000259" key="3">
    <source>
        <dbReference type="Pfam" id="PF01361"/>
    </source>
</evidence>
<dbReference type="Pfam" id="PF01361">
    <property type="entry name" value="Tautomerase"/>
    <property type="match status" value="1"/>
</dbReference>
<name>A0A843YHR6_9RHOB</name>
<protein>
    <submittedName>
        <fullName evidence="4">4-oxalocrotonate tautomerase</fullName>
    </submittedName>
</protein>
<comment type="similarity">
    <text evidence="1">Belongs to the 4-oxalocrotonate tautomerase family.</text>
</comment>
<dbReference type="PANTHER" id="PTHR35530">
    <property type="entry name" value="TAUTOMERASE-RELATED"/>
    <property type="match status" value="1"/>
</dbReference>
<organism evidence="4 5">
    <name type="scientific">Tritonibacter litoralis</name>
    <dbReference type="NCBI Taxonomy" id="2662264"/>
    <lineage>
        <taxon>Bacteria</taxon>
        <taxon>Pseudomonadati</taxon>
        <taxon>Pseudomonadota</taxon>
        <taxon>Alphaproteobacteria</taxon>
        <taxon>Rhodobacterales</taxon>
        <taxon>Paracoccaceae</taxon>
        <taxon>Tritonibacter</taxon>
    </lineage>
</organism>
<keyword evidence="2" id="KW-0413">Isomerase</keyword>
<dbReference type="Gene3D" id="3.30.429.10">
    <property type="entry name" value="Macrophage Migration Inhibitory Factor"/>
    <property type="match status" value="1"/>
</dbReference>
<evidence type="ECO:0000313" key="5">
    <source>
        <dbReference type="Proteomes" id="UP000444174"/>
    </source>
</evidence>